<evidence type="ECO:0000313" key="1">
    <source>
        <dbReference type="Proteomes" id="UP000887561"/>
    </source>
</evidence>
<protein>
    <submittedName>
        <fullName evidence="2">Uncharacterized protein</fullName>
    </submittedName>
</protein>
<dbReference type="WBParaSite" id="scaffold35874_cov272.g22822">
    <property type="protein sequence ID" value="scaffold35874_cov272.g22822"/>
    <property type="gene ID" value="scaffold35874_cov272.g22822"/>
</dbReference>
<organism evidence="1 2">
    <name type="scientific">Meloidogyne javanica</name>
    <name type="common">Root-knot nematode worm</name>
    <dbReference type="NCBI Taxonomy" id="6303"/>
    <lineage>
        <taxon>Eukaryota</taxon>
        <taxon>Metazoa</taxon>
        <taxon>Ecdysozoa</taxon>
        <taxon>Nematoda</taxon>
        <taxon>Chromadorea</taxon>
        <taxon>Rhabditida</taxon>
        <taxon>Tylenchina</taxon>
        <taxon>Tylenchomorpha</taxon>
        <taxon>Tylenchoidea</taxon>
        <taxon>Meloidogynidae</taxon>
        <taxon>Meloidogyninae</taxon>
        <taxon>Meloidogyne</taxon>
        <taxon>Meloidogyne incognita group</taxon>
    </lineage>
</organism>
<keyword evidence="1" id="KW-1185">Reference proteome</keyword>
<evidence type="ECO:0000313" key="2">
    <source>
        <dbReference type="WBParaSite" id="scaffold35874_cov272.g22822"/>
    </source>
</evidence>
<proteinExistence type="predicted"/>
<name>A0A915MGF5_MELJA</name>
<accession>A0A915MGF5</accession>
<dbReference type="AlphaFoldDB" id="A0A915MGF5"/>
<sequence>MDASSMRQNSSAPSGIQNTLELNLFKSQQISQQPPKRTKRFQNFQSVGGTDMIATNRSGIEFFAPEYNKDKQHKKDQQEDKRNLVQSNGIKNYKERGVEIEKIKKYEEKFLESRDFENEEDEEFWNGISALKTTKYGIATVR</sequence>
<dbReference type="Proteomes" id="UP000887561">
    <property type="component" value="Unplaced"/>
</dbReference>
<reference evidence="2" key="1">
    <citation type="submission" date="2022-11" db="UniProtKB">
        <authorList>
            <consortium name="WormBaseParasite"/>
        </authorList>
    </citation>
    <scope>IDENTIFICATION</scope>
</reference>